<organism evidence="1 2">
    <name type="scientific">Oryza meyeriana var. granulata</name>
    <dbReference type="NCBI Taxonomy" id="110450"/>
    <lineage>
        <taxon>Eukaryota</taxon>
        <taxon>Viridiplantae</taxon>
        <taxon>Streptophyta</taxon>
        <taxon>Embryophyta</taxon>
        <taxon>Tracheophyta</taxon>
        <taxon>Spermatophyta</taxon>
        <taxon>Magnoliopsida</taxon>
        <taxon>Liliopsida</taxon>
        <taxon>Poales</taxon>
        <taxon>Poaceae</taxon>
        <taxon>BOP clade</taxon>
        <taxon>Oryzoideae</taxon>
        <taxon>Oryzeae</taxon>
        <taxon>Oryzinae</taxon>
        <taxon>Oryza</taxon>
        <taxon>Oryza meyeriana</taxon>
    </lineage>
</organism>
<dbReference type="EMBL" id="SPHZ02000008">
    <property type="protein sequence ID" value="KAF0903365.1"/>
    <property type="molecule type" value="Genomic_DNA"/>
</dbReference>
<gene>
    <name evidence="1" type="ORF">E2562_026914</name>
</gene>
<dbReference type="Proteomes" id="UP000479710">
    <property type="component" value="Unassembled WGS sequence"/>
</dbReference>
<evidence type="ECO:0000313" key="1">
    <source>
        <dbReference type="EMBL" id="KAF0903365.1"/>
    </source>
</evidence>
<dbReference type="AlphaFoldDB" id="A0A6G1CRX1"/>
<proteinExistence type="predicted"/>
<comment type="caution">
    <text evidence="1">The sequence shown here is derived from an EMBL/GenBank/DDBJ whole genome shotgun (WGS) entry which is preliminary data.</text>
</comment>
<reference evidence="1 2" key="1">
    <citation type="submission" date="2019-11" db="EMBL/GenBank/DDBJ databases">
        <title>Whole genome sequence of Oryza granulata.</title>
        <authorList>
            <person name="Li W."/>
        </authorList>
    </citation>
    <scope>NUCLEOTIDE SEQUENCE [LARGE SCALE GENOMIC DNA]</scope>
    <source>
        <strain evidence="2">cv. Menghai</strain>
        <tissue evidence="1">Leaf</tissue>
    </source>
</reference>
<protein>
    <submittedName>
        <fullName evidence="1">Uncharacterized protein</fullName>
    </submittedName>
</protein>
<accession>A0A6G1CRX1</accession>
<keyword evidence="2" id="KW-1185">Reference proteome</keyword>
<name>A0A6G1CRX1_9ORYZ</name>
<sequence>MANLDRRRGPLVGMVASGSQTCWLLRRWSFLSHLHLDLVFHGGQGGAATGLGVQGQAGRRAPAVVGCGAPRRVVCGCTARGGGSSLQRRRG</sequence>
<evidence type="ECO:0000313" key="2">
    <source>
        <dbReference type="Proteomes" id="UP000479710"/>
    </source>
</evidence>